<evidence type="ECO:0000256" key="1">
    <source>
        <dbReference type="SAM" id="MobiDB-lite"/>
    </source>
</evidence>
<keyword evidence="3" id="KW-1185">Reference proteome</keyword>
<accession>A0A833RWQ8</accession>
<sequence>MNPDVVFNSEYGPDSIMQHWCFMDWFGDVNVELEGWEMLEGEALVALTTTRVTVTANTLRNVFPHLRTIDNSDRNGRQKRGPNDASEESAYDDVDEDDAVVVESNTSAHQPQSSPRALQSTSTG</sequence>
<organism evidence="2 3">
    <name type="scientific">Phytophthora infestans</name>
    <name type="common">Potato late blight agent</name>
    <name type="synonym">Botrytis infestans</name>
    <dbReference type="NCBI Taxonomy" id="4787"/>
    <lineage>
        <taxon>Eukaryota</taxon>
        <taxon>Sar</taxon>
        <taxon>Stramenopiles</taxon>
        <taxon>Oomycota</taxon>
        <taxon>Peronosporomycetes</taxon>
        <taxon>Peronosporales</taxon>
        <taxon>Peronosporaceae</taxon>
        <taxon>Phytophthora</taxon>
    </lineage>
</organism>
<feature type="region of interest" description="Disordered" evidence="1">
    <location>
        <begin position="68"/>
        <end position="124"/>
    </location>
</feature>
<protein>
    <submittedName>
        <fullName evidence="2">Uncharacterized protein</fullName>
    </submittedName>
</protein>
<reference evidence="2" key="1">
    <citation type="submission" date="2020-04" db="EMBL/GenBank/DDBJ databases">
        <title>Hybrid Assembly of Korean Phytophthora infestans isolates.</title>
        <authorList>
            <person name="Prokchorchik M."/>
            <person name="Lee Y."/>
            <person name="Seo J."/>
            <person name="Cho J.-H."/>
            <person name="Park Y.-E."/>
            <person name="Jang D.-C."/>
            <person name="Im J.-S."/>
            <person name="Choi J.-G."/>
            <person name="Park H.-J."/>
            <person name="Lee G.-B."/>
            <person name="Lee Y.-G."/>
            <person name="Hong S.-Y."/>
            <person name="Cho K."/>
            <person name="Sohn K.H."/>
        </authorList>
    </citation>
    <scope>NUCLEOTIDE SEQUENCE</scope>
    <source>
        <strain evidence="2">KR_1_A1</strain>
    </source>
</reference>
<comment type="caution">
    <text evidence="2">The sequence shown here is derived from an EMBL/GenBank/DDBJ whole genome shotgun (WGS) entry which is preliminary data.</text>
</comment>
<dbReference type="EMBL" id="WSZM01000343">
    <property type="protein sequence ID" value="KAF4034827.1"/>
    <property type="molecule type" value="Genomic_DNA"/>
</dbReference>
<feature type="compositionally biased region" description="Polar residues" evidence="1">
    <location>
        <begin position="105"/>
        <end position="124"/>
    </location>
</feature>
<feature type="compositionally biased region" description="Acidic residues" evidence="1">
    <location>
        <begin position="85"/>
        <end position="100"/>
    </location>
</feature>
<dbReference type="Proteomes" id="UP000602510">
    <property type="component" value="Unassembled WGS sequence"/>
</dbReference>
<dbReference type="AlphaFoldDB" id="A0A833RWQ8"/>
<proteinExistence type="predicted"/>
<name>A0A833RWQ8_PHYIN</name>
<gene>
    <name evidence="2" type="ORF">GN244_ATG13189</name>
</gene>
<evidence type="ECO:0000313" key="2">
    <source>
        <dbReference type="EMBL" id="KAF4034827.1"/>
    </source>
</evidence>
<evidence type="ECO:0000313" key="3">
    <source>
        <dbReference type="Proteomes" id="UP000602510"/>
    </source>
</evidence>